<feature type="transmembrane region" description="Helical" evidence="1">
    <location>
        <begin position="16"/>
        <end position="35"/>
    </location>
</feature>
<dbReference type="AlphaFoldDB" id="A0A0F9IF06"/>
<proteinExistence type="predicted"/>
<accession>A0A0F9IF06</accession>
<reference evidence="2" key="1">
    <citation type="journal article" date="2015" name="Nature">
        <title>Complex archaea that bridge the gap between prokaryotes and eukaryotes.</title>
        <authorList>
            <person name="Spang A."/>
            <person name="Saw J.H."/>
            <person name="Jorgensen S.L."/>
            <person name="Zaremba-Niedzwiedzka K."/>
            <person name="Martijn J."/>
            <person name="Lind A.E."/>
            <person name="van Eijk R."/>
            <person name="Schleper C."/>
            <person name="Guy L."/>
            <person name="Ettema T.J."/>
        </authorList>
    </citation>
    <scope>NUCLEOTIDE SEQUENCE</scope>
</reference>
<sequence length="89" mass="10123">MILKSSEMKMDDKTKIKALIIAAVLLIGILGFNYYSNYQEQKYNEYYNQGINDGLILILTEIQNKGYVQIPIGNQTIILGQYQGERNGS</sequence>
<organism evidence="2">
    <name type="scientific">marine sediment metagenome</name>
    <dbReference type="NCBI Taxonomy" id="412755"/>
    <lineage>
        <taxon>unclassified sequences</taxon>
        <taxon>metagenomes</taxon>
        <taxon>ecological metagenomes</taxon>
    </lineage>
</organism>
<name>A0A0F9IF06_9ZZZZ</name>
<evidence type="ECO:0000313" key="2">
    <source>
        <dbReference type="EMBL" id="KKM26047.1"/>
    </source>
</evidence>
<keyword evidence="1" id="KW-1133">Transmembrane helix</keyword>
<protein>
    <submittedName>
        <fullName evidence="2">Uncharacterized protein</fullName>
    </submittedName>
</protein>
<keyword evidence="1" id="KW-0812">Transmembrane</keyword>
<dbReference type="EMBL" id="LAZR01012586">
    <property type="protein sequence ID" value="KKM26047.1"/>
    <property type="molecule type" value="Genomic_DNA"/>
</dbReference>
<comment type="caution">
    <text evidence="2">The sequence shown here is derived from an EMBL/GenBank/DDBJ whole genome shotgun (WGS) entry which is preliminary data.</text>
</comment>
<evidence type="ECO:0000256" key="1">
    <source>
        <dbReference type="SAM" id="Phobius"/>
    </source>
</evidence>
<keyword evidence="1" id="KW-0472">Membrane</keyword>
<gene>
    <name evidence="2" type="ORF">LCGC14_1588780</name>
</gene>